<dbReference type="Proteomes" id="UP000191024">
    <property type="component" value="Chromosome A"/>
</dbReference>
<evidence type="ECO:0000313" key="1">
    <source>
        <dbReference type="EMBL" id="SCU79301.1"/>
    </source>
</evidence>
<dbReference type="InterPro" id="IPR015159">
    <property type="entry name" value="Rec107"/>
</dbReference>
<reference evidence="1 2" key="1">
    <citation type="submission" date="2016-03" db="EMBL/GenBank/DDBJ databases">
        <authorList>
            <person name="Devillers H."/>
        </authorList>
    </citation>
    <scope>NUCLEOTIDE SEQUENCE [LARGE SCALE GENOMIC DNA]</scope>
    <source>
        <strain evidence="1">CBS 11717</strain>
    </source>
</reference>
<dbReference type="STRING" id="1230905.A0A1G4IRC4"/>
<accession>A0A1G4IRC4</accession>
<dbReference type="GO" id="GO:0007131">
    <property type="term" value="P:reciprocal meiotic recombination"/>
    <property type="evidence" value="ECO:0007669"/>
    <property type="project" value="InterPro"/>
</dbReference>
<proteinExistence type="predicted"/>
<dbReference type="GO" id="GO:0000794">
    <property type="term" value="C:condensed nuclear chromosome"/>
    <property type="evidence" value="ECO:0007669"/>
    <property type="project" value="InterPro"/>
</dbReference>
<protein>
    <submittedName>
        <fullName evidence="1">LAMI_0A08163g1_1</fullName>
    </submittedName>
</protein>
<name>A0A1G4IRC4_9SACH</name>
<evidence type="ECO:0000313" key="2">
    <source>
        <dbReference type="Proteomes" id="UP000191024"/>
    </source>
</evidence>
<dbReference type="AlphaFoldDB" id="A0A1G4IRC4"/>
<dbReference type="EMBL" id="LT598462">
    <property type="protein sequence ID" value="SCU79301.1"/>
    <property type="molecule type" value="Genomic_DNA"/>
</dbReference>
<sequence length="305" mass="33925">MPDSEEITECSSPQLYMESDTDKQILEWAGKLELESIELRERSTLLIAAMEKNSRELRGSFSKLSEISEQLKELKDLNVQAEKTTEQQTASLDRVSGLETAVNALREELLDVVSRTAEAESRAREKANNQQQHLWESLKAVCETSELIARNFERSCAAQESLERMMRVENRESLLKGLSESLTKSVSESVSQSVTQSISKAVSKELQGAVEFAVSQALARAPQTLLPPVVYDDRTALRGHVPSTQFHPTYHHYSHPYQATPPSTLMQPTPQIAVAPAAPPAKRAATTRYIIPWDEMAGADLSSEL</sequence>
<gene>
    <name evidence="1" type="ORF">LAMI_0A08163G</name>
</gene>
<dbReference type="Pfam" id="PF09074">
    <property type="entry name" value="Mer2"/>
    <property type="match status" value="1"/>
</dbReference>
<dbReference type="OrthoDB" id="3997928at2759"/>
<keyword evidence="2" id="KW-1185">Reference proteome</keyword>
<organism evidence="1 2">
    <name type="scientific">Lachancea mirantina</name>
    <dbReference type="NCBI Taxonomy" id="1230905"/>
    <lineage>
        <taxon>Eukaryota</taxon>
        <taxon>Fungi</taxon>
        <taxon>Dikarya</taxon>
        <taxon>Ascomycota</taxon>
        <taxon>Saccharomycotina</taxon>
        <taxon>Saccharomycetes</taxon>
        <taxon>Saccharomycetales</taxon>
        <taxon>Saccharomycetaceae</taxon>
        <taxon>Lachancea</taxon>
    </lineage>
</organism>